<dbReference type="PANTHER" id="PTHR43877:SF2">
    <property type="entry name" value="AMINOALKYLPHOSPHONATE N-ACETYLTRANSFERASE-RELATED"/>
    <property type="match status" value="1"/>
</dbReference>
<dbReference type="GO" id="GO:0016747">
    <property type="term" value="F:acyltransferase activity, transferring groups other than amino-acyl groups"/>
    <property type="evidence" value="ECO:0007669"/>
    <property type="project" value="InterPro"/>
</dbReference>
<name>A0A9D2M6A8_9FIRM</name>
<dbReference type="Gene3D" id="3.40.630.30">
    <property type="match status" value="1"/>
</dbReference>
<reference evidence="4" key="2">
    <citation type="submission" date="2021-04" db="EMBL/GenBank/DDBJ databases">
        <authorList>
            <person name="Gilroy R."/>
        </authorList>
    </citation>
    <scope>NUCLEOTIDE SEQUENCE</scope>
    <source>
        <strain evidence="4">ChiBcec8-13705</strain>
    </source>
</reference>
<dbReference type="Proteomes" id="UP000886803">
    <property type="component" value="Unassembled WGS sequence"/>
</dbReference>
<gene>
    <name evidence="4" type="ORF">H9945_04140</name>
</gene>
<dbReference type="InterPro" id="IPR050832">
    <property type="entry name" value="Bact_Acetyltransf"/>
</dbReference>
<evidence type="ECO:0000313" key="4">
    <source>
        <dbReference type="EMBL" id="HJB41668.1"/>
    </source>
</evidence>
<dbReference type="CDD" id="cd04301">
    <property type="entry name" value="NAT_SF"/>
    <property type="match status" value="1"/>
</dbReference>
<evidence type="ECO:0000256" key="2">
    <source>
        <dbReference type="ARBA" id="ARBA00023315"/>
    </source>
</evidence>
<dbReference type="AlphaFoldDB" id="A0A9D2M6A8"/>
<dbReference type="InterPro" id="IPR016181">
    <property type="entry name" value="Acyl_CoA_acyltransferase"/>
</dbReference>
<comment type="caution">
    <text evidence="4">The sequence shown here is derived from an EMBL/GenBank/DDBJ whole genome shotgun (WGS) entry which is preliminary data.</text>
</comment>
<proteinExistence type="predicted"/>
<dbReference type="PANTHER" id="PTHR43877">
    <property type="entry name" value="AMINOALKYLPHOSPHONATE N-ACETYLTRANSFERASE-RELATED-RELATED"/>
    <property type="match status" value="1"/>
</dbReference>
<sequence length="141" mass="15607">MPTIQTHSSLPRAAAAIRQAVFVQEQGFVEEFDAQDAAATHLVLVADDGRPMATCRYFQDADGAWVIGRVAVLPEFRGAHGGAALLREAERQIAARGGREIRLAAQVRARGFYEKAGYTAYGEEFPEEYCPHIWMKKQVRA</sequence>
<dbReference type="EMBL" id="DWYG01000060">
    <property type="protein sequence ID" value="HJB41668.1"/>
    <property type="molecule type" value="Genomic_DNA"/>
</dbReference>
<evidence type="ECO:0000313" key="5">
    <source>
        <dbReference type="Proteomes" id="UP000886803"/>
    </source>
</evidence>
<dbReference type="Pfam" id="PF13673">
    <property type="entry name" value="Acetyltransf_10"/>
    <property type="match status" value="1"/>
</dbReference>
<reference evidence="4" key="1">
    <citation type="journal article" date="2021" name="PeerJ">
        <title>Extensive microbial diversity within the chicken gut microbiome revealed by metagenomics and culture.</title>
        <authorList>
            <person name="Gilroy R."/>
            <person name="Ravi A."/>
            <person name="Getino M."/>
            <person name="Pursley I."/>
            <person name="Horton D.L."/>
            <person name="Alikhan N.F."/>
            <person name="Baker D."/>
            <person name="Gharbi K."/>
            <person name="Hall N."/>
            <person name="Watson M."/>
            <person name="Adriaenssens E.M."/>
            <person name="Foster-Nyarko E."/>
            <person name="Jarju S."/>
            <person name="Secka A."/>
            <person name="Antonio M."/>
            <person name="Oren A."/>
            <person name="Chaudhuri R.R."/>
            <person name="La Ragione R."/>
            <person name="Hildebrand F."/>
            <person name="Pallen M.J."/>
        </authorList>
    </citation>
    <scope>NUCLEOTIDE SEQUENCE</scope>
    <source>
        <strain evidence="4">ChiBcec8-13705</strain>
    </source>
</reference>
<protein>
    <submittedName>
        <fullName evidence="4">GNAT family N-acetyltransferase</fullName>
        <ecNumber evidence="4">2.3.1.-</ecNumber>
    </submittedName>
</protein>
<evidence type="ECO:0000256" key="1">
    <source>
        <dbReference type="ARBA" id="ARBA00022679"/>
    </source>
</evidence>
<dbReference type="PROSITE" id="PS51186">
    <property type="entry name" value="GNAT"/>
    <property type="match status" value="1"/>
</dbReference>
<evidence type="ECO:0000259" key="3">
    <source>
        <dbReference type="PROSITE" id="PS51186"/>
    </source>
</evidence>
<organism evidence="4 5">
    <name type="scientific">Candidatus Gemmiger avicola</name>
    <dbReference type="NCBI Taxonomy" id="2838605"/>
    <lineage>
        <taxon>Bacteria</taxon>
        <taxon>Bacillati</taxon>
        <taxon>Bacillota</taxon>
        <taxon>Clostridia</taxon>
        <taxon>Eubacteriales</taxon>
        <taxon>Gemmiger</taxon>
    </lineage>
</organism>
<keyword evidence="2 4" id="KW-0012">Acyltransferase</keyword>
<dbReference type="InterPro" id="IPR000182">
    <property type="entry name" value="GNAT_dom"/>
</dbReference>
<accession>A0A9D2M6A8</accession>
<dbReference type="EC" id="2.3.1.-" evidence="4"/>
<dbReference type="SUPFAM" id="SSF55729">
    <property type="entry name" value="Acyl-CoA N-acyltransferases (Nat)"/>
    <property type="match status" value="1"/>
</dbReference>
<feature type="domain" description="N-acetyltransferase" evidence="3">
    <location>
        <begin position="2"/>
        <end position="140"/>
    </location>
</feature>
<keyword evidence="1 4" id="KW-0808">Transferase</keyword>